<evidence type="ECO:0000256" key="4">
    <source>
        <dbReference type="ARBA" id="ARBA00023002"/>
    </source>
</evidence>
<dbReference type="Pfam" id="PF01266">
    <property type="entry name" value="DAO"/>
    <property type="match status" value="1"/>
</dbReference>
<dbReference type="PANTHER" id="PTHR10961">
    <property type="entry name" value="PEROXISOMAL SARCOSINE OXIDASE"/>
    <property type="match status" value="1"/>
</dbReference>
<gene>
    <name evidence="6" type="ORF">EV378_2770</name>
</gene>
<dbReference type="Gene3D" id="3.30.9.10">
    <property type="entry name" value="D-Amino Acid Oxidase, subunit A, domain 2"/>
    <property type="match status" value="1"/>
</dbReference>
<reference evidence="6 7" key="1">
    <citation type="submission" date="2019-03" db="EMBL/GenBank/DDBJ databases">
        <title>Sequencing the genomes of 1000 actinobacteria strains.</title>
        <authorList>
            <person name="Klenk H.-P."/>
        </authorList>
    </citation>
    <scope>NUCLEOTIDE SEQUENCE [LARGE SCALE GENOMIC DNA]</scope>
    <source>
        <strain evidence="6 7">DSM 44969</strain>
    </source>
</reference>
<dbReference type="EMBL" id="SMFZ01000001">
    <property type="protein sequence ID" value="TCK26925.1"/>
    <property type="molecule type" value="Genomic_DNA"/>
</dbReference>
<organism evidence="6 7">
    <name type="scientific">Pseudonocardia endophytica</name>
    <dbReference type="NCBI Taxonomy" id="401976"/>
    <lineage>
        <taxon>Bacteria</taxon>
        <taxon>Bacillati</taxon>
        <taxon>Actinomycetota</taxon>
        <taxon>Actinomycetes</taxon>
        <taxon>Pseudonocardiales</taxon>
        <taxon>Pseudonocardiaceae</taxon>
        <taxon>Pseudonocardia</taxon>
    </lineage>
</organism>
<keyword evidence="2" id="KW-0285">Flavoprotein</keyword>
<dbReference type="PANTHER" id="PTHR10961:SF46">
    <property type="entry name" value="PEROXISOMAL SARCOSINE OXIDASE"/>
    <property type="match status" value="1"/>
</dbReference>
<name>A0A4R1I093_PSEEN</name>
<comment type="caution">
    <text evidence="6">The sequence shown here is derived from an EMBL/GenBank/DDBJ whole genome shotgun (WGS) entry which is preliminary data.</text>
</comment>
<evidence type="ECO:0000256" key="2">
    <source>
        <dbReference type="ARBA" id="ARBA00022630"/>
    </source>
</evidence>
<proteinExistence type="predicted"/>
<dbReference type="AlphaFoldDB" id="A0A4R1I093"/>
<feature type="domain" description="FAD dependent oxidoreductase" evidence="5">
    <location>
        <begin position="2"/>
        <end position="319"/>
    </location>
</feature>
<dbReference type="Gene3D" id="3.50.50.60">
    <property type="entry name" value="FAD/NAD(P)-binding domain"/>
    <property type="match status" value="1"/>
</dbReference>
<dbReference type="InterPro" id="IPR036188">
    <property type="entry name" value="FAD/NAD-bd_sf"/>
</dbReference>
<accession>A0A4R1I093</accession>
<dbReference type="GO" id="GO:0008115">
    <property type="term" value="F:sarcosine oxidase activity"/>
    <property type="evidence" value="ECO:0007669"/>
    <property type="project" value="TreeGrafter"/>
</dbReference>
<evidence type="ECO:0000256" key="3">
    <source>
        <dbReference type="ARBA" id="ARBA00022827"/>
    </source>
</evidence>
<keyword evidence="7" id="KW-1185">Reference proteome</keyword>
<keyword evidence="3" id="KW-0274">FAD</keyword>
<dbReference type="GO" id="GO:0050660">
    <property type="term" value="F:flavin adenine dinucleotide binding"/>
    <property type="evidence" value="ECO:0007669"/>
    <property type="project" value="InterPro"/>
</dbReference>
<evidence type="ECO:0000313" key="7">
    <source>
        <dbReference type="Proteomes" id="UP000295560"/>
    </source>
</evidence>
<protein>
    <submittedName>
        <fullName evidence="6">Sarcosine oxidase</fullName>
    </submittedName>
</protein>
<evidence type="ECO:0000259" key="5">
    <source>
        <dbReference type="Pfam" id="PF01266"/>
    </source>
</evidence>
<comment type="cofactor">
    <cofactor evidence="1">
        <name>FAD</name>
        <dbReference type="ChEBI" id="CHEBI:57692"/>
    </cofactor>
</comment>
<dbReference type="InterPro" id="IPR006076">
    <property type="entry name" value="FAD-dep_OxRdtase"/>
</dbReference>
<dbReference type="Proteomes" id="UP000295560">
    <property type="component" value="Unassembled WGS sequence"/>
</dbReference>
<dbReference type="SUPFAM" id="SSF51905">
    <property type="entry name" value="FAD/NAD(P)-binding domain"/>
    <property type="match status" value="1"/>
</dbReference>
<sequence length="331" mass="34241">MVGAGVVGMSTAAALVAAGEDVLVFESSDVVMGERSAGSSRIFRLAHTDPELVRYASRARTAFDGWSTRAGTPLLDPCGCVVSGTDAPDRARAMASAGAPHSFDLADGTLPTRSVEGPVLVDPSGGVLDVDGVRRLLSAEVGTVVHHERVTSIDEGTVSTPDGIYAADTVVVAAGADTPALALPVGIELPQALEHHVRFTFALPDDGPVPAWIDASPGRVSTYQHRTGPGRWSVGATLPSSLVSWENGQEAASVASERAVVEYATEHLTVDPAVLDRLYCTHAPDTGDGILFRRSGPVLAVYGENLMKFAPVLGETLAAAARDGSTPPDLG</sequence>
<evidence type="ECO:0000313" key="6">
    <source>
        <dbReference type="EMBL" id="TCK26925.1"/>
    </source>
</evidence>
<keyword evidence="4" id="KW-0560">Oxidoreductase</keyword>
<evidence type="ECO:0000256" key="1">
    <source>
        <dbReference type="ARBA" id="ARBA00001974"/>
    </source>
</evidence>
<dbReference type="InterPro" id="IPR045170">
    <property type="entry name" value="MTOX"/>
</dbReference>